<dbReference type="AlphaFoldDB" id="A0A0C9Z3R7"/>
<evidence type="ECO:0000313" key="2">
    <source>
        <dbReference type="Proteomes" id="UP000054018"/>
    </source>
</evidence>
<evidence type="ECO:0000313" key="1">
    <source>
        <dbReference type="EMBL" id="KIK17027.1"/>
    </source>
</evidence>
<sequence length="232" mass="25468">MHATIVNSKSYTLLGALGPEQGPKYSALVSTNPQISDTMPLPSPTGFVDTPYRAVRYPGSSSANGSCAQVPSTNASCFESSEGVNGVDHTPSRDVSVDRTPYVVDSIAAGVAWGTALVGCIAPAQNPAKEADSRYKENLYVWCPRMLCHYLFADGTRCLQVITCDTVSTHFAGHGVEGKSRAEEILCRWEGCFQSQKRYNFVRHVREAHLGHRRGTVIHNRPGDEWLFRSWM</sequence>
<dbReference type="Proteomes" id="UP000054018">
    <property type="component" value="Unassembled WGS sequence"/>
</dbReference>
<name>A0A0C9Z3R7_9AGAM</name>
<dbReference type="HOGENOM" id="CLU_1078156_0_0_1"/>
<gene>
    <name evidence="1" type="ORF">PISMIDRAFT_238673</name>
</gene>
<proteinExistence type="predicted"/>
<organism evidence="1 2">
    <name type="scientific">Pisolithus microcarpus 441</name>
    <dbReference type="NCBI Taxonomy" id="765257"/>
    <lineage>
        <taxon>Eukaryota</taxon>
        <taxon>Fungi</taxon>
        <taxon>Dikarya</taxon>
        <taxon>Basidiomycota</taxon>
        <taxon>Agaricomycotina</taxon>
        <taxon>Agaricomycetes</taxon>
        <taxon>Agaricomycetidae</taxon>
        <taxon>Boletales</taxon>
        <taxon>Sclerodermatineae</taxon>
        <taxon>Pisolithaceae</taxon>
        <taxon>Pisolithus</taxon>
    </lineage>
</organism>
<dbReference type="EMBL" id="KN833840">
    <property type="protein sequence ID" value="KIK17027.1"/>
    <property type="molecule type" value="Genomic_DNA"/>
</dbReference>
<reference evidence="2" key="2">
    <citation type="submission" date="2015-01" db="EMBL/GenBank/DDBJ databases">
        <title>Evolutionary Origins and Diversification of the Mycorrhizal Mutualists.</title>
        <authorList>
            <consortium name="DOE Joint Genome Institute"/>
            <consortium name="Mycorrhizal Genomics Consortium"/>
            <person name="Kohler A."/>
            <person name="Kuo A."/>
            <person name="Nagy L.G."/>
            <person name="Floudas D."/>
            <person name="Copeland A."/>
            <person name="Barry K.W."/>
            <person name="Cichocki N."/>
            <person name="Veneault-Fourrey C."/>
            <person name="LaButti K."/>
            <person name="Lindquist E.A."/>
            <person name="Lipzen A."/>
            <person name="Lundell T."/>
            <person name="Morin E."/>
            <person name="Murat C."/>
            <person name="Riley R."/>
            <person name="Ohm R."/>
            <person name="Sun H."/>
            <person name="Tunlid A."/>
            <person name="Henrissat B."/>
            <person name="Grigoriev I.V."/>
            <person name="Hibbett D.S."/>
            <person name="Martin F."/>
        </authorList>
    </citation>
    <scope>NUCLEOTIDE SEQUENCE [LARGE SCALE GENOMIC DNA]</scope>
    <source>
        <strain evidence="2">441</strain>
    </source>
</reference>
<accession>A0A0C9Z3R7</accession>
<dbReference type="OrthoDB" id="2688266at2759"/>
<reference evidence="1 2" key="1">
    <citation type="submission" date="2014-04" db="EMBL/GenBank/DDBJ databases">
        <authorList>
            <consortium name="DOE Joint Genome Institute"/>
            <person name="Kuo A."/>
            <person name="Kohler A."/>
            <person name="Costa M.D."/>
            <person name="Nagy L.G."/>
            <person name="Floudas D."/>
            <person name="Copeland A."/>
            <person name="Barry K.W."/>
            <person name="Cichocki N."/>
            <person name="Veneault-Fourrey C."/>
            <person name="LaButti K."/>
            <person name="Lindquist E.A."/>
            <person name="Lipzen A."/>
            <person name="Lundell T."/>
            <person name="Morin E."/>
            <person name="Murat C."/>
            <person name="Sun H."/>
            <person name="Tunlid A."/>
            <person name="Henrissat B."/>
            <person name="Grigoriev I.V."/>
            <person name="Hibbett D.S."/>
            <person name="Martin F."/>
            <person name="Nordberg H.P."/>
            <person name="Cantor M.N."/>
            <person name="Hua S.X."/>
        </authorList>
    </citation>
    <scope>NUCLEOTIDE SEQUENCE [LARGE SCALE GENOMIC DNA]</scope>
    <source>
        <strain evidence="1 2">441</strain>
    </source>
</reference>
<protein>
    <submittedName>
        <fullName evidence="1">Uncharacterized protein</fullName>
    </submittedName>
</protein>
<keyword evidence="2" id="KW-1185">Reference proteome</keyword>